<gene>
    <name evidence="2" type="primary">Tjp1_1</name>
    <name evidence="2" type="ORF">NPIL_122801</name>
</gene>
<proteinExistence type="predicted"/>
<dbReference type="AlphaFoldDB" id="A0A8X6NZG5"/>
<organism evidence="2 3">
    <name type="scientific">Nephila pilipes</name>
    <name type="common">Giant wood spider</name>
    <name type="synonym">Nephila maculata</name>
    <dbReference type="NCBI Taxonomy" id="299642"/>
    <lineage>
        <taxon>Eukaryota</taxon>
        <taxon>Metazoa</taxon>
        <taxon>Ecdysozoa</taxon>
        <taxon>Arthropoda</taxon>
        <taxon>Chelicerata</taxon>
        <taxon>Arachnida</taxon>
        <taxon>Araneae</taxon>
        <taxon>Araneomorphae</taxon>
        <taxon>Entelegynae</taxon>
        <taxon>Araneoidea</taxon>
        <taxon>Nephilidae</taxon>
        <taxon>Nephila</taxon>
    </lineage>
</organism>
<evidence type="ECO:0000313" key="2">
    <source>
        <dbReference type="EMBL" id="GFT42768.1"/>
    </source>
</evidence>
<dbReference type="Proteomes" id="UP000887013">
    <property type="component" value="Unassembled WGS sequence"/>
</dbReference>
<evidence type="ECO:0000256" key="1">
    <source>
        <dbReference type="SAM" id="MobiDB-lite"/>
    </source>
</evidence>
<evidence type="ECO:0000313" key="3">
    <source>
        <dbReference type="Proteomes" id="UP000887013"/>
    </source>
</evidence>
<dbReference type="EMBL" id="BMAW01110353">
    <property type="protein sequence ID" value="GFT42768.1"/>
    <property type="molecule type" value="Genomic_DNA"/>
</dbReference>
<name>A0A8X6NZG5_NEPPI</name>
<keyword evidence="3" id="KW-1185">Reference proteome</keyword>
<comment type="caution">
    <text evidence="2">The sequence shown here is derived from an EMBL/GenBank/DDBJ whole genome shotgun (WGS) entry which is preliminary data.</text>
</comment>
<accession>A0A8X6NZG5</accession>
<sequence>KPNYSEENGHSTLPYHSRSYPTSPSKPPPPPKRKDPAYYKQNHRDTNGGGTLDRSSMGHSYSQDNVFQYSGNRAYSNVMFRDGQSNGICSPGISPPPPIGLDLSSRENRGSAFELYKKTDGMHQESHHVSQK</sequence>
<feature type="compositionally biased region" description="Polar residues" evidence="1">
    <location>
        <begin position="53"/>
        <end position="64"/>
    </location>
</feature>
<feature type="region of interest" description="Disordered" evidence="1">
    <location>
        <begin position="1"/>
        <end position="64"/>
    </location>
</feature>
<feature type="non-terminal residue" evidence="2">
    <location>
        <position position="1"/>
    </location>
</feature>
<reference evidence="2" key="1">
    <citation type="submission" date="2020-08" db="EMBL/GenBank/DDBJ databases">
        <title>Multicomponent nature underlies the extraordinary mechanical properties of spider dragline silk.</title>
        <authorList>
            <person name="Kono N."/>
            <person name="Nakamura H."/>
            <person name="Mori M."/>
            <person name="Yoshida Y."/>
            <person name="Ohtoshi R."/>
            <person name="Malay A.D."/>
            <person name="Moran D.A.P."/>
            <person name="Tomita M."/>
            <person name="Numata K."/>
            <person name="Arakawa K."/>
        </authorList>
    </citation>
    <scope>NUCLEOTIDE SEQUENCE</scope>
</reference>
<feature type="compositionally biased region" description="Basic and acidic residues" evidence="1">
    <location>
        <begin position="32"/>
        <end position="46"/>
    </location>
</feature>
<protein>
    <submittedName>
        <fullName evidence="2">Tight junction protein ZO-1</fullName>
    </submittedName>
</protein>